<evidence type="ECO:0000313" key="2">
    <source>
        <dbReference type="EMBL" id="MPC45052.1"/>
    </source>
</evidence>
<reference evidence="2 3" key="1">
    <citation type="submission" date="2019-05" db="EMBL/GenBank/DDBJ databases">
        <title>Another draft genome of Portunus trituberculatus and its Hox gene families provides insights of decapod evolution.</title>
        <authorList>
            <person name="Jeong J.-H."/>
            <person name="Song I."/>
            <person name="Kim S."/>
            <person name="Choi T."/>
            <person name="Kim D."/>
            <person name="Ryu S."/>
            <person name="Kim W."/>
        </authorList>
    </citation>
    <scope>NUCLEOTIDE SEQUENCE [LARGE SCALE GENOMIC DNA]</scope>
    <source>
        <tissue evidence="2">Muscle</tissue>
    </source>
</reference>
<feature type="region of interest" description="Disordered" evidence="1">
    <location>
        <begin position="1"/>
        <end position="75"/>
    </location>
</feature>
<dbReference type="Proteomes" id="UP000324222">
    <property type="component" value="Unassembled WGS sequence"/>
</dbReference>
<comment type="caution">
    <text evidence="2">The sequence shown here is derived from an EMBL/GenBank/DDBJ whole genome shotgun (WGS) entry which is preliminary data.</text>
</comment>
<dbReference type="AlphaFoldDB" id="A0A5B7FEX3"/>
<dbReference type="EMBL" id="VSRR010006550">
    <property type="protein sequence ID" value="MPC45052.1"/>
    <property type="molecule type" value="Genomic_DNA"/>
</dbReference>
<evidence type="ECO:0000313" key="3">
    <source>
        <dbReference type="Proteomes" id="UP000324222"/>
    </source>
</evidence>
<keyword evidence="3" id="KW-1185">Reference proteome</keyword>
<name>A0A5B7FEX3_PORTR</name>
<proteinExistence type="predicted"/>
<feature type="compositionally biased region" description="Polar residues" evidence="1">
    <location>
        <begin position="62"/>
        <end position="72"/>
    </location>
</feature>
<organism evidence="2 3">
    <name type="scientific">Portunus trituberculatus</name>
    <name type="common">Swimming crab</name>
    <name type="synonym">Neptunus trituberculatus</name>
    <dbReference type="NCBI Taxonomy" id="210409"/>
    <lineage>
        <taxon>Eukaryota</taxon>
        <taxon>Metazoa</taxon>
        <taxon>Ecdysozoa</taxon>
        <taxon>Arthropoda</taxon>
        <taxon>Crustacea</taxon>
        <taxon>Multicrustacea</taxon>
        <taxon>Malacostraca</taxon>
        <taxon>Eumalacostraca</taxon>
        <taxon>Eucarida</taxon>
        <taxon>Decapoda</taxon>
        <taxon>Pleocyemata</taxon>
        <taxon>Brachyura</taxon>
        <taxon>Eubrachyura</taxon>
        <taxon>Portunoidea</taxon>
        <taxon>Portunidae</taxon>
        <taxon>Portuninae</taxon>
        <taxon>Portunus</taxon>
    </lineage>
</organism>
<protein>
    <submittedName>
        <fullName evidence="2">Uncharacterized protein</fullName>
    </submittedName>
</protein>
<sequence length="88" mass="9669">MEEKREGGNERVREERRDGGKQERDSELTVLTHESEGGAGLKSPPPHSTSVKKHPLAPPSLTHYTGKTTAHTHLSLPHARVTLLTGEQ</sequence>
<evidence type="ECO:0000256" key="1">
    <source>
        <dbReference type="SAM" id="MobiDB-lite"/>
    </source>
</evidence>
<accession>A0A5B7FEX3</accession>
<gene>
    <name evidence="2" type="ORF">E2C01_038736</name>
</gene>
<feature type="compositionally biased region" description="Basic and acidic residues" evidence="1">
    <location>
        <begin position="1"/>
        <end position="27"/>
    </location>
</feature>